<keyword evidence="2" id="KW-1185">Reference proteome</keyword>
<reference evidence="1 2" key="1">
    <citation type="submission" date="2018-07" db="EMBL/GenBank/DDBJ databases">
        <title>Rhodosalinus sp. strain E84T genomic sequence and assembly.</title>
        <authorList>
            <person name="Liu Z.-W."/>
            <person name="Lu D.-C."/>
        </authorList>
    </citation>
    <scope>NUCLEOTIDE SEQUENCE [LARGE SCALE GENOMIC DNA]</scope>
    <source>
        <strain evidence="1 2">E84</strain>
    </source>
</reference>
<dbReference type="AlphaFoldDB" id="A0A365UBG6"/>
<comment type="caution">
    <text evidence="1">The sequence shown here is derived from an EMBL/GenBank/DDBJ whole genome shotgun (WGS) entry which is preliminary data.</text>
</comment>
<evidence type="ECO:0000313" key="2">
    <source>
        <dbReference type="Proteomes" id="UP000253370"/>
    </source>
</evidence>
<name>A0A365UBG6_9RHOB</name>
<gene>
    <name evidence="1" type="ORF">DRV85_04105</name>
</gene>
<organism evidence="1 2">
    <name type="scientific">Rhodosalinus halophilus</name>
    <dbReference type="NCBI Taxonomy" id="2259333"/>
    <lineage>
        <taxon>Bacteria</taxon>
        <taxon>Pseudomonadati</taxon>
        <taxon>Pseudomonadota</taxon>
        <taxon>Alphaproteobacteria</taxon>
        <taxon>Rhodobacterales</taxon>
        <taxon>Paracoccaceae</taxon>
        <taxon>Rhodosalinus</taxon>
    </lineage>
</organism>
<protein>
    <submittedName>
        <fullName evidence="1">Arginine transporter</fullName>
    </submittedName>
</protein>
<proteinExistence type="predicted"/>
<dbReference type="EMBL" id="QNTQ01000004">
    <property type="protein sequence ID" value="RBI86622.1"/>
    <property type="molecule type" value="Genomic_DNA"/>
</dbReference>
<dbReference type="OrthoDB" id="7659053at2"/>
<dbReference type="RefSeq" id="WP_113288172.1">
    <property type="nucleotide sequence ID" value="NZ_QNTQ01000004.1"/>
</dbReference>
<evidence type="ECO:0000313" key="1">
    <source>
        <dbReference type="EMBL" id="RBI86622.1"/>
    </source>
</evidence>
<accession>A0A365UBG6</accession>
<dbReference type="PROSITE" id="PS51257">
    <property type="entry name" value="PROKAR_LIPOPROTEIN"/>
    <property type="match status" value="1"/>
</dbReference>
<sequence>MTGAGRAVLAAGLMLTLAACGGGRLESSCLASGRAAANPAVCGCIQAVADRELSRADQRLAASFYANPQRAQDIRQSDNPSREAFWSRYRAFGEAVERSCGRYR</sequence>
<dbReference type="Proteomes" id="UP000253370">
    <property type="component" value="Unassembled WGS sequence"/>
</dbReference>